<dbReference type="GO" id="GO:0003676">
    <property type="term" value="F:nucleic acid binding"/>
    <property type="evidence" value="ECO:0007669"/>
    <property type="project" value="InterPro"/>
</dbReference>
<keyword evidence="1" id="KW-0175">Coiled coil</keyword>
<dbReference type="Pfam" id="PF24626">
    <property type="entry name" value="SH3_Tf2-1"/>
    <property type="match status" value="1"/>
</dbReference>
<protein>
    <recommendedName>
        <fullName evidence="2">Tf2-1-like SH3-like domain-containing protein</fullName>
    </recommendedName>
</protein>
<feature type="coiled-coil region" evidence="1">
    <location>
        <begin position="83"/>
        <end position="110"/>
    </location>
</feature>
<name>A0A5N6PUR6_9ASTR</name>
<proteinExistence type="predicted"/>
<evidence type="ECO:0000313" key="3">
    <source>
        <dbReference type="EMBL" id="KAD7116953.1"/>
    </source>
</evidence>
<evidence type="ECO:0000313" key="4">
    <source>
        <dbReference type="Proteomes" id="UP000326396"/>
    </source>
</evidence>
<organism evidence="3 4">
    <name type="scientific">Mikania micrantha</name>
    <name type="common">bitter vine</name>
    <dbReference type="NCBI Taxonomy" id="192012"/>
    <lineage>
        <taxon>Eukaryota</taxon>
        <taxon>Viridiplantae</taxon>
        <taxon>Streptophyta</taxon>
        <taxon>Embryophyta</taxon>
        <taxon>Tracheophyta</taxon>
        <taxon>Spermatophyta</taxon>
        <taxon>Magnoliopsida</taxon>
        <taxon>eudicotyledons</taxon>
        <taxon>Gunneridae</taxon>
        <taxon>Pentapetalae</taxon>
        <taxon>asterids</taxon>
        <taxon>campanulids</taxon>
        <taxon>Asterales</taxon>
        <taxon>Asteraceae</taxon>
        <taxon>Asteroideae</taxon>
        <taxon>Heliantheae alliance</taxon>
        <taxon>Eupatorieae</taxon>
        <taxon>Mikania</taxon>
    </lineage>
</organism>
<comment type="caution">
    <text evidence="3">The sequence shown here is derived from an EMBL/GenBank/DDBJ whole genome shotgun (WGS) entry which is preliminary data.</text>
</comment>
<dbReference type="PANTHER" id="PTHR46148">
    <property type="entry name" value="CHROMO DOMAIN-CONTAINING PROTEIN"/>
    <property type="match status" value="1"/>
</dbReference>
<gene>
    <name evidence="3" type="ORF">E3N88_04221</name>
</gene>
<dbReference type="InterPro" id="IPR036397">
    <property type="entry name" value="RNaseH_sf"/>
</dbReference>
<sequence>MFKKNDAIWVIVDTLSTSAHFLSIQQGHSIRKLLRFSTAFHPQTDGQSERTIKTLEDMLRACALQWTGNWDDWERKIEGPELVQITNEKVAIARERLKEAQSRQKSYADKRRRTLEFHVDVKVLLKVSPCRGVHRFGLKGKLSPRFIRPFEILERVGEVSYLLALPPQLSHVHNVFHVSLLRGYNYLPLHVVNYPIQEIHEDLMYEELPAAILDRQERVMRRKTIRSQYPNLFES</sequence>
<evidence type="ECO:0000259" key="2">
    <source>
        <dbReference type="Pfam" id="PF24626"/>
    </source>
</evidence>
<dbReference type="PANTHER" id="PTHR46148:SF60">
    <property type="entry name" value="CHROMO DOMAIN-CONTAINING PROTEIN"/>
    <property type="match status" value="1"/>
</dbReference>
<dbReference type="InterPro" id="IPR012337">
    <property type="entry name" value="RNaseH-like_sf"/>
</dbReference>
<evidence type="ECO:0000256" key="1">
    <source>
        <dbReference type="SAM" id="Coils"/>
    </source>
</evidence>
<dbReference type="Proteomes" id="UP000326396">
    <property type="component" value="Linkage Group LG10"/>
</dbReference>
<reference evidence="3 4" key="1">
    <citation type="submission" date="2019-05" db="EMBL/GenBank/DDBJ databases">
        <title>Mikania micrantha, genome provides insights into the molecular mechanism of rapid growth.</title>
        <authorList>
            <person name="Liu B."/>
        </authorList>
    </citation>
    <scope>NUCLEOTIDE SEQUENCE [LARGE SCALE GENOMIC DNA]</scope>
    <source>
        <strain evidence="3">NLD-2019</strain>
        <tissue evidence="3">Leaf</tissue>
    </source>
</reference>
<dbReference type="Gene3D" id="3.30.420.10">
    <property type="entry name" value="Ribonuclease H-like superfamily/Ribonuclease H"/>
    <property type="match status" value="1"/>
</dbReference>
<keyword evidence="4" id="KW-1185">Reference proteome</keyword>
<accession>A0A5N6PUR6</accession>
<dbReference type="OrthoDB" id="1738613at2759"/>
<dbReference type="InterPro" id="IPR056924">
    <property type="entry name" value="SH3_Tf2-1"/>
</dbReference>
<feature type="domain" description="Tf2-1-like SH3-like" evidence="2">
    <location>
        <begin position="122"/>
        <end position="184"/>
    </location>
</feature>
<dbReference type="AlphaFoldDB" id="A0A5N6PUR6"/>
<dbReference type="EMBL" id="SZYD01000002">
    <property type="protein sequence ID" value="KAD7116953.1"/>
    <property type="molecule type" value="Genomic_DNA"/>
</dbReference>
<dbReference type="SUPFAM" id="SSF53098">
    <property type="entry name" value="Ribonuclease H-like"/>
    <property type="match status" value="1"/>
</dbReference>